<proteinExistence type="predicted"/>
<gene>
    <name evidence="1" type="ORF">ACK2TP_05840</name>
</gene>
<protein>
    <submittedName>
        <fullName evidence="1">Uncharacterized protein</fullName>
    </submittedName>
</protein>
<sequence>MADSLHIADHALAEEFLRATERCRESIRELQRVTEQLKTASPAAEAARLELLQQLSDLDCGDKLLHSMIDAGDGFQAEIHTEIPPGQLQ</sequence>
<dbReference type="EMBL" id="JBJYXY010000001">
    <property type="protein sequence ID" value="MFN2975278.1"/>
    <property type="molecule type" value="Genomic_DNA"/>
</dbReference>
<dbReference type="Proteomes" id="UP001634747">
    <property type="component" value="Unassembled WGS sequence"/>
</dbReference>
<keyword evidence="2" id="KW-1185">Reference proteome</keyword>
<accession>A0ABW9KJ86</accession>
<name>A0ABW9KJ86_9BACT</name>
<organism evidence="1 2">
    <name type="scientific">Terriglobus aquaticus</name>
    <dbReference type="NCBI Taxonomy" id="940139"/>
    <lineage>
        <taxon>Bacteria</taxon>
        <taxon>Pseudomonadati</taxon>
        <taxon>Acidobacteriota</taxon>
        <taxon>Terriglobia</taxon>
        <taxon>Terriglobales</taxon>
        <taxon>Acidobacteriaceae</taxon>
        <taxon>Terriglobus</taxon>
    </lineage>
</organism>
<evidence type="ECO:0000313" key="1">
    <source>
        <dbReference type="EMBL" id="MFN2975278.1"/>
    </source>
</evidence>
<dbReference type="RefSeq" id="WP_263413192.1">
    <property type="nucleotide sequence ID" value="NZ_BAABBH010000001.1"/>
</dbReference>
<evidence type="ECO:0000313" key="2">
    <source>
        <dbReference type="Proteomes" id="UP001634747"/>
    </source>
</evidence>
<comment type="caution">
    <text evidence="1">The sequence shown here is derived from an EMBL/GenBank/DDBJ whole genome shotgun (WGS) entry which is preliminary data.</text>
</comment>
<reference evidence="1 2" key="1">
    <citation type="submission" date="2024-12" db="EMBL/GenBank/DDBJ databases">
        <authorList>
            <person name="Lee Y."/>
        </authorList>
    </citation>
    <scope>NUCLEOTIDE SEQUENCE [LARGE SCALE GENOMIC DNA]</scope>
    <source>
        <strain evidence="1 2">03SUJ4</strain>
    </source>
</reference>